<proteinExistence type="predicted"/>
<keyword evidence="2" id="KW-1185">Reference proteome</keyword>
<reference evidence="2" key="1">
    <citation type="submission" date="2024-07" db="EMBL/GenBank/DDBJ databases">
        <title>Two chromosome-level genome assemblies of Korean endemic species Abeliophyllum distichum and Forsythia ovata (Oleaceae).</title>
        <authorList>
            <person name="Jang H."/>
        </authorList>
    </citation>
    <scope>NUCLEOTIDE SEQUENCE [LARGE SCALE GENOMIC DNA]</scope>
</reference>
<organism evidence="1 2">
    <name type="scientific">Abeliophyllum distichum</name>
    <dbReference type="NCBI Taxonomy" id="126358"/>
    <lineage>
        <taxon>Eukaryota</taxon>
        <taxon>Viridiplantae</taxon>
        <taxon>Streptophyta</taxon>
        <taxon>Embryophyta</taxon>
        <taxon>Tracheophyta</taxon>
        <taxon>Spermatophyta</taxon>
        <taxon>Magnoliopsida</taxon>
        <taxon>eudicotyledons</taxon>
        <taxon>Gunneridae</taxon>
        <taxon>Pentapetalae</taxon>
        <taxon>asterids</taxon>
        <taxon>lamiids</taxon>
        <taxon>Lamiales</taxon>
        <taxon>Oleaceae</taxon>
        <taxon>Forsythieae</taxon>
        <taxon>Abeliophyllum</taxon>
    </lineage>
</organism>
<comment type="caution">
    <text evidence="1">The sequence shown here is derived from an EMBL/GenBank/DDBJ whole genome shotgun (WGS) entry which is preliminary data.</text>
</comment>
<evidence type="ECO:0000313" key="1">
    <source>
        <dbReference type="EMBL" id="KAL2479299.1"/>
    </source>
</evidence>
<evidence type="ECO:0000313" key="2">
    <source>
        <dbReference type="Proteomes" id="UP001604336"/>
    </source>
</evidence>
<dbReference type="Proteomes" id="UP001604336">
    <property type="component" value="Unassembled WGS sequence"/>
</dbReference>
<protein>
    <submittedName>
        <fullName evidence="1">Uncharacterized protein</fullName>
    </submittedName>
</protein>
<sequence>MVQKILHISRPNGSMPISSLRPHQSDRVFIEALTLRRFGKSNGKMPLPITFDNVECTMKPIKNNVKYFTRLVGNQSYFDLQGDRSLDEYQVVCTAVDRLAGRSLSRLQTQGA</sequence>
<name>A0ABD1QSV6_9LAMI</name>
<accession>A0ABD1QSV6</accession>
<dbReference type="EMBL" id="JBFOLK010000010">
    <property type="protein sequence ID" value="KAL2479299.1"/>
    <property type="molecule type" value="Genomic_DNA"/>
</dbReference>
<dbReference type="AlphaFoldDB" id="A0ABD1QSV6"/>
<gene>
    <name evidence="1" type="ORF">Adt_32265</name>
</gene>